<dbReference type="STRING" id="1703345.A3860_06005"/>
<organism evidence="2 3">
    <name type="scientific">Niastella vici</name>
    <dbReference type="NCBI Taxonomy" id="1703345"/>
    <lineage>
        <taxon>Bacteria</taxon>
        <taxon>Pseudomonadati</taxon>
        <taxon>Bacteroidota</taxon>
        <taxon>Chitinophagia</taxon>
        <taxon>Chitinophagales</taxon>
        <taxon>Chitinophagaceae</taxon>
        <taxon>Niastella</taxon>
    </lineage>
</organism>
<gene>
    <name evidence="2" type="ORF">A3860_06005</name>
</gene>
<dbReference type="EMBL" id="LVYD01000058">
    <property type="protein sequence ID" value="OQP61262.1"/>
    <property type="molecule type" value="Genomic_DNA"/>
</dbReference>
<dbReference type="Pfam" id="PF20409">
    <property type="entry name" value="SnoaL_5"/>
    <property type="match status" value="1"/>
</dbReference>
<dbReference type="RefSeq" id="WP_081151813.1">
    <property type="nucleotide sequence ID" value="NZ_LVYD01000058.1"/>
</dbReference>
<feature type="domain" description="SnoaL-like" evidence="1">
    <location>
        <begin position="1"/>
        <end position="118"/>
    </location>
</feature>
<dbReference type="OrthoDB" id="336094at2"/>
<evidence type="ECO:0000313" key="3">
    <source>
        <dbReference type="Proteomes" id="UP000192796"/>
    </source>
</evidence>
<proteinExistence type="predicted"/>
<dbReference type="InterPro" id="IPR032710">
    <property type="entry name" value="NTF2-like_dom_sf"/>
</dbReference>
<dbReference type="Proteomes" id="UP000192796">
    <property type="component" value="Unassembled WGS sequence"/>
</dbReference>
<dbReference type="SUPFAM" id="SSF54427">
    <property type="entry name" value="NTF2-like"/>
    <property type="match status" value="1"/>
</dbReference>
<name>A0A1V9FSE7_9BACT</name>
<evidence type="ECO:0000313" key="2">
    <source>
        <dbReference type="EMBL" id="OQP61262.1"/>
    </source>
</evidence>
<comment type="caution">
    <text evidence="2">The sequence shown here is derived from an EMBL/GenBank/DDBJ whole genome shotgun (WGS) entry which is preliminary data.</text>
</comment>
<accession>A0A1V9FSE7</accession>
<evidence type="ECO:0000259" key="1">
    <source>
        <dbReference type="Pfam" id="PF20409"/>
    </source>
</evidence>
<keyword evidence="3" id="KW-1185">Reference proteome</keyword>
<sequence length="119" mass="13490">MTTNQIANRLVELCRKGEFETAQKELFAENAMSIEAQAGGGFEKETKGLKAIIEKGKQWNNMVESMKKLEVSEPMVASNSFACTMHMDVTMKNKDHMDMTELCTYEVKNGKIVSEHFFN</sequence>
<protein>
    <recommendedName>
        <fullName evidence="1">SnoaL-like domain-containing protein</fullName>
    </recommendedName>
</protein>
<dbReference type="InterPro" id="IPR046860">
    <property type="entry name" value="SnoaL_5"/>
</dbReference>
<dbReference type="AlphaFoldDB" id="A0A1V9FSE7"/>
<reference evidence="2 3" key="1">
    <citation type="submission" date="2016-03" db="EMBL/GenBank/DDBJ databases">
        <title>Niastella vici sp. nov., isolated from farmland soil.</title>
        <authorList>
            <person name="Chen L."/>
            <person name="Wang D."/>
            <person name="Yang S."/>
            <person name="Wang G."/>
        </authorList>
    </citation>
    <scope>NUCLEOTIDE SEQUENCE [LARGE SCALE GENOMIC DNA]</scope>
    <source>
        <strain evidence="2 3">DJ57</strain>
    </source>
</reference>
<dbReference type="Gene3D" id="3.10.450.50">
    <property type="match status" value="1"/>
</dbReference>